<dbReference type="PANTHER" id="PTHR37029:SF1">
    <property type="entry name" value="SSR1768 PROTEIN"/>
    <property type="match status" value="1"/>
</dbReference>
<dbReference type="PANTHER" id="PTHR37029">
    <property type="entry name" value="SSR1768 PROTEIN"/>
    <property type="match status" value="1"/>
</dbReference>
<proteinExistence type="predicted"/>
<organism evidence="1 2">
    <name type="scientific">Xanthobacter tagetidis</name>
    <dbReference type="NCBI Taxonomy" id="60216"/>
    <lineage>
        <taxon>Bacteria</taxon>
        <taxon>Pseudomonadati</taxon>
        <taxon>Pseudomonadota</taxon>
        <taxon>Alphaproteobacteria</taxon>
        <taxon>Hyphomicrobiales</taxon>
        <taxon>Xanthobacteraceae</taxon>
        <taxon>Xanthobacter</taxon>
    </lineage>
</organism>
<dbReference type="OrthoDB" id="9799670at2"/>
<gene>
    <name evidence="1" type="ORF">D9R14_08115</name>
</gene>
<dbReference type="InterPro" id="IPR019270">
    <property type="entry name" value="DUF2283"/>
</dbReference>
<dbReference type="AlphaFoldDB" id="A0A3L7AGL3"/>
<evidence type="ECO:0000313" key="1">
    <source>
        <dbReference type="EMBL" id="RLP79613.1"/>
    </source>
</evidence>
<accession>A0A3L7AGL3</accession>
<reference evidence="1 2" key="1">
    <citation type="submission" date="2018-10" db="EMBL/GenBank/DDBJ databases">
        <title>Xanthobacter tagetidis genome sequencing and assembly.</title>
        <authorList>
            <person name="Maclea K.S."/>
            <person name="Goen A.E."/>
            <person name="Fatima S.A."/>
        </authorList>
    </citation>
    <scope>NUCLEOTIDE SEQUENCE [LARGE SCALE GENOMIC DNA]</scope>
    <source>
        <strain evidence="1 2">ATCC 700314</strain>
    </source>
</reference>
<dbReference type="Pfam" id="PF10049">
    <property type="entry name" value="DUF2283"/>
    <property type="match status" value="1"/>
</dbReference>
<dbReference type="EMBL" id="RCTF01000005">
    <property type="protein sequence ID" value="RLP79613.1"/>
    <property type="molecule type" value="Genomic_DNA"/>
</dbReference>
<evidence type="ECO:0000313" key="2">
    <source>
        <dbReference type="Proteomes" id="UP000269692"/>
    </source>
</evidence>
<protein>
    <submittedName>
        <fullName evidence="1">DUF2283 domain-containing protein</fullName>
    </submittedName>
</protein>
<keyword evidence="2" id="KW-1185">Reference proteome</keyword>
<name>A0A3L7AGL3_9HYPH</name>
<dbReference type="Proteomes" id="UP000269692">
    <property type="component" value="Unassembled WGS sequence"/>
</dbReference>
<comment type="caution">
    <text evidence="1">The sequence shown here is derived from an EMBL/GenBank/DDBJ whole genome shotgun (WGS) entry which is preliminary data.</text>
</comment>
<sequence length="63" mass="6659">MTADYDRESDAMFVRFADGTIVESEEVADGVVLDFDTAGRIVALELLGASKRLAPGAVPEAAE</sequence>